<dbReference type="OrthoDB" id="3481585at2759"/>
<evidence type="ECO:0000313" key="3">
    <source>
        <dbReference type="Proteomes" id="UP000730481"/>
    </source>
</evidence>
<protein>
    <recommendedName>
        <fullName evidence="1">F-box domain-containing protein</fullName>
    </recommendedName>
</protein>
<evidence type="ECO:0000259" key="1">
    <source>
        <dbReference type="PROSITE" id="PS50181"/>
    </source>
</evidence>
<keyword evidence="3" id="KW-1185">Reference proteome</keyword>
<reference evidence="2" key="2">
    <citation type="submission" date="2020-02" db="EMBL/GenBank/DDBJ databases">
        <title>Identification and distribution of gene clusters putatively required for synthesis of sphingolipid metabolism inhibitors in phylogenetically diverse species of the filamentous fungus Fusarium.</title>
        <authorList>
            <person name="Kim H.-S."/>
            <person name="Busman M."/>
            <person name="Brown D.W."/>
            <person name="Divon H."/>
            <person name="Uhlig S."/>
            <person name="Proctor R.H."/>
        </authorList>
    </citation>
    <scope>NUCLEOTIDE SEQUENCE</scope>
    <source>
        <strain evidence="2">NRRL 25174</strain>
    </source>
</reference>
<organism evidence="2 3">
    <name type="scientific">Fusarium beomiforme</name>
    <dbReference type="NCBI Taxonomy" id="44412"/>
    <lineage>
        <taxon>Eukaryota</taxon>
        <taxon>Fungi</taxon>
        <taxon>Dikarya</taxon>
        <taxon>Ascomycota</taxon>
        <taxon>Pezizomycotina</taxon>
        <taxon>Sordariomycetes</taxon>
        <taxon>Hypocreomycetidae</taxon>
        <taxon>Hypocreales</taxon>
        <taxon>Nectriaceae</taxon>
        <taxon>Fusarium</taxon>
        <taxon>Fusarium burgessii species complex</taxon>
    </lineage>
</organism>
<dbReference type="SUPFAM" id="SSF81383">
    <property type="entry name" value="F-box domain"/>
    <property type="match status" value="1"/>
</dbReference>
<feature type="domain" description="F-box" evidence="1">
    <location>
        <begin position="1"/>
        <end position="47"/>
    </location>
</feature>
<proteinExistence type="predicted"/>
<comment type="caution">
    <text evidence="2">The sequence shown here is derived from an EMBL/GenBank/DDBJ whole genome shotgun (WGS) entry which is preliminary data.</text>
</comment>
<accession>A0A9P5AVZ0</accession>
<dbReference type="InterPro" id="IPR036047">
    <property type="entry name" value="F-box-like_dom_sf"/>
</dbReference>
<sequence length="498" mass="58159">MLLDFPNEIQCQVIRLLDPIGLMSLSLANRHFRGLINPQRKHLGERLLQLELLPEHGGIIPIFRSLNRTLDPSWHDEAWEFMRWACTDCLRLLSHKHFDNHSLLRLGFRKPRPDSHAASMITSWEPLSQCRPKNCMVRSSEKYHLEKSRRAIYFFAVTKGVADDIRGDPAEHLDNLDFNSLVGFAGLFKKDFRNMNDKERLELFDGIAVLIESDDCGKKRHLRKCNECRFRKGLLYTQFQGSRGTRQFPIVPSRNAAFGTDLDRSFPGFLNTLNTKKPSVKLPLSDNVLYAMHMARCTRCEWWQEIRSFRVAGLYVAWTPTMSREPMVPETNEDKSLCNRCIVDTRGRGYLADSLSKWLVSMLNERLACLSHLLSQLSNFHRYTRVQHLSEAQTAECRIILQKMPWYGIGPKIGLPYQDFDFIDTRRIQWIRLLDRAKESDTEKSKYKALDELYDDWIRSSDAIEQLWRWLMACKEEVKDNPELLVDWALNRDGAAFE</sequence>
<gene>
    <name evidence="2" type="ORF">FBEOM_2</name>
</gene>
<dbReference type="PROSITE" id="PS50181">
    <property type="entry name" value="FBOX"/>
    <property type="match status" value="1"/>
</dbReference>
<dbReference type="EMBL" id="PVQB02000001">
    <property type="protein sequence ID" value="KAF4346020.1"/>
    <property type="molecule type" value="Genomic_DNA"/>
</dbReference>
<dbReference type="Proteomes" id="UP000730481">
    <property type="component" value="Unassembled WGS sequence"/>
</dbReference>
<evidence type="ECO:0000313" key="2">
    <source>
        <dbReference type="EMBL" id="KAF4346020.1"/>
    </source>
</evidence>
<dbReference type="InterPro" id="IPR001810">
    <property type="entry name" value="F-box_dom"/>
</dbReference>
<reference evidence="2" key="1">
    <citation type="journal article" date="2017" name="Mycologia">
        <title>Fusarium algeriense, sp. nov., a novel toxigenic crown rot pathogen of durum wheat from Algeria is nested in the Fusarium burgessii species complex.</title>
        <authorList>
            <person name="Laraba I."/>
            <person name="Keddad A."/>
            <person name="Boureghda H."/>
            <person name="Abdallah N."/>
            <person name="Vaughan M.M."/>
            <person name="Proctor R.H."/>
            <person name="Busman M."/>
            <person name="O'Donnell K."/>
        </authorList>
    </citation>
    <scope>NUCLEOTIDE SEQUENCE</scope>
    <source>
        <strain evidence="2">NRRL 25174</strain>
    </source>
</reference>
<name>A0A9P5AVZ0_9HYPO</name>
<dbReference type="AlphaFoldDB" id="A0A9P5AVZ0"/>